<comment type="caution">
    <text evidence="1">The sequence shown here is derived from an EMBL/GenBank/DDBJ whole genome shotgun (WGS) entry which is preliminary data.</text>
</comment>
<protein>
    <submittedName>
        <fullName evidence="1">Uncharacterized protein</fullName>
    </submittedName>
</protein>
<dbReference type="Proteomes" id="UP001295462">
    <property type="component" value="Unassembled WGS sequence"/>
</dbReference>
<accession>A0AAU9QSD8</accession>
<name>A0AAU9QSD8_9VIBR</name>
<evidence type="ECO:0000313" key="1">
    <source>
        <dbReference type="EMBL" id="CAH1598398.1"/>
    </source>
</evidence>
<sequence>MLIISTTLSTSHVGKLLSKVSALYKYPTIRCKNQLKRSTDPNFVSQKVT</sequence>
<dbReference type="EMBL" id="CAKMUD010000090">
    <property type="protein sequence ID" value="CAH1598398.1"/>
    <property type="molecule type" value="Genomic_DNA"/>
</dbReference>
<dbReference type="AlphaFoldDB" id="A0AAU9QSD8"/>
<gene>
    <name evidence="1" type="ORF">THF1A12_360022</name>
</gene>
<proteinExistence type="predicted"/>
<organism evidence="1 2">
    <name type="scientific">Vibrio jasicida</name>
    <dbReference type="NCBI Taxonomy" id="766224"/>
    <lineage>
        <taxon>Bacteria</taxon>
        <taxon>Pseudomonadati</taxon>
        <taxon>Pseudomonadota</taxon>
        <taxon>Gammaproteobacteria</taxon>
        <taxon>Vibrionales</taxon>
        <taxon>Vibrionaceae</taxon>
        <taxon>Vibrio</taxon>
    </lineage>
</organism>
<evidence type="ECO:0000313" key="2">
    <source>
        <dbReference type="Proteomes" id="UP001295462"/>
    </source>
</evidence>
<reference evidence="1" key="1">
    <citation type="submission" date="2022-01" db="EMBL/GenBank/DDBJ databases">
        <authorList>
            <person name="Lagorce A."/>
        </authorList>
    </citation>
    <scope>NUCLEOTIDE SEQUENCE</scope>
    <source>
        <strain evidence="1">Th15_F1_A12</strain>
    </source>
</reference>